<keyword evidence="4 5" id="KW-0472">Membrane</keyword>
<dbReference type="GO" id="GO:0005783">
    <property type="term" value="C:endoplasmic reticulum"/>
    <property type="evidence" value="ECO:0007669"/>
    <property type="project" value="TreeGrafter"/>
</dbReference>
<comment type="subcellular location">
    <subcellularLocation>
        <location evidence="1">Membrane</location>
        <topology evidence="1">Multi-pass membrane protein</topology>
    </subcellularLocation>
</comment>
<dbReference type="InterPro" id="IPR033308">
    <property type="entry name" value="PGAP5/Cdc1/Ted1"/>
</dbReference>
<evidence type="ECO:0000313" key="7">
    <source>
        <dbReference type="EMBL" id="KAJ3566470.1"/>
    </source>
</evidence>
<dbReference type="SUPFAM" id="SSF56300">
    <property type="entry name" value="Metallo-dependent phosphatases"/>
    <property type="match status" value="1"/>
</dbReference>
<dbReference type="PANTHER" id="PTHR13315">
    <property type="entry name" value="METALLO PHOSPHOESTERASE RELATED"/>
    <property type="match status" value="1"/>
</dbReference>
<feature type="transmembrane region" description="Helical" evidence="5">
    <location>
        <begin position="334"/>
        <end position="355"/>
    </location>
</feature>
<dbReference type="GO" id="GO:0006506">
    <property type="term" value="P:GPI anchor biosynthetic process"/>
    <property type="evidence" value="ECO:0007669"/>
    <property type="project" value="InterPro"/>
</dbReference>
<sequence>MIIPPRRFLTIAAKAKHHRIAGLPNAEGASPAHVLIVADPQILDHRSYPDRSTFSSYLTRLVVDLNLRKNWQAAISKNPDVIVFLGDMMDNGRMDITNAEYEEYYARFKDIFRLNKEIPQYFIPGNHDTGLQSHVEFSRHALKRYATHFGPLNDRFTLANHTLVLFDAPGFVQEDSERSGQHKPFNEWTPKIGRSFEFLRKIREANDPNPVVLFTHIPLYRPDGKSCGPLREKGTIRPGVGFGYQNTLGKQSTEFLLSQIRPTVAFSGDDHDYCEHIHRSVISHPVREVTVKSLSMAMNVRKPAFQLLSLFPAPYWDDLHPTYADTPCLLPDQLGIYLSVYIPCLLLSLFIIIPLRKAKDPVVQLQFNVLVTVDDFL</sequence>
<organism evidence="7 8">
    <name type="scientific">Leucocoprinus birnbaumii</name>
    <dbReference type="NCBI Taxonomy" id="56174"/>
    <lineage>
        <taxon>Eukaryota</taxon>
        <taxon>Fungi</taxon>
        <taxon>Dikarya</taxon>
        <taxon>Basidiomycota</taxon>
        <taxon>Agaricomycotina</taxon>
        <taxon>Agaricomycetes</taxon>
        <taxon>Agaricomycetidae</taxon>
        <taxon>Agaricales</taxon>
        <taxon>Agaricineae</taxon>
        <taxon>Agaricaceae</taxon>
        <taxon>Leucocoprinus</taxon>
    </lineage>
</organism>
<protein>
    <recommendedName>
        <fullName evidence="6">Calcineurin-like phosphoesterase domain-containing protein</fullName>
    </recommendedName>
</protein>
<evidence type="ECO:0000256" key="3">
    <source>
        <dbReference type="ARBA" id="ARBA00022989"/>
    </source>
</evidence>
<evidence type="ECO:0000256" key="1">
    <source>
        <dbReference type="ARBA" id="ARBA00004141"/>
    </source>
</evidence>
<evidence type="ECO:0000313" key="8">
    <source>
        <dbReference type="Proteomes" id="UP001213000"/>
    </source>
</evidence>
<dbReference type="GO" id="GO:0016787">
    <property type="term" value="F:hydrolase activity"/>
    <property type="evidence" value="ECO:0007669"/>
    <property type="project" value="InterPro"/>
</dbReference>
<dbReference type="Proteomes" id="UP001213000">
    <property type="component" value="Unassembled WGS sequence"/>
</dbReference>
<dbReference type="GO" id="GO:0016020">
    <property type="term" value="C:membrane"/>
    <property type="evidence" value="ECO:0007669"/>
    <property type="project" value="UniProtKB-SubCell"/>
</dbReference>
<proteinExistence type="predicted"/>
<keyword evidence="2 5" id="KW-0812">Transmembrane</keyword>
<name>A0AAD5YV20_9AGAR</name>
<dbReference type="Pfam" id="PF00149">
    <property type="entry name" value="Metallophos"/>
    <property type="match status" value="1"/>
</dbReference>
<feature type="domain" description="Calcineurin-like phosphoesterase" evidence="6">
    <location>
        <begin position="67"/>
        <end position="272"/>
    </location>
</feature>
<dbReference type="InterPro" id="IPR029052">
    <property type="entry name" value="Metallo-depent_PP-like"/>
</dbReference>
<evidence type="ECO:0000256" key="5">
    <source>
        <dbReference type="SAM" id="Phobius"/>
    </source>
</evidence>
<dbReference type="EMBL" id="JANIEX010000485">
    <property type="protein sequence ID" value="KAJ3566470.1"/>
    <property type="molecule type" value="Genomic_DNA"/>
</dbReference>
<reference evidence="7" key="1">
    <citation type="submission" date="2022-07" db="EMBL/GenBank/DDBJ databases">
        <title>Genome Sequence of Leucocoprinus birnbaumii.</title>
        <authorList>
            <person name="Buettner E."/>
        </authorList>
    </citation>
    <scope>NUCLEOTIDE SEQUENCE</scope>
    <source>
        <strain evidence="7">VT141</strain>
    </source>
</reference>
<gene>
    <name evidence="7" type="ORF">NP233_g6987</name>
</gene>
<dbReference type="PANTHER" id="PTHR13315:SF4">
    <property type="entry name" value="METALLOPHOSPHOESTERASE, ISOFORM E"/>
    <property type="match status" value="1"/>
</dbReference>
<keyword evidence="8" id="KW-1185">Reference proteome</keyword>
<comment type="caution">
    <text evidence="7">The sequence shown here is derived from an EMBL/GenBank/DDBJ whole genome shotgun (WGS) entry which is preliminary data.</text>
</comment>
<accession>A0AAD5YV20</accession>
<dbReference type="Gene3D" id="3.60.21.10">
    <property type="match status" value="1"/>
</dbReference>
<dbReference type="AlphaFoldDB" id="A0AAD5YV20"/>
<evidence type="ECO:0000259" key="6">
    <source>
        <dbReference type="Pfam" id="PF00149"/>
    </source>
</evidence>
<keyword evidence="3 5" id="KW-1133">Transmembrane helix</keyword>
<evidence type="ECO:0000256" key="2">
    <source>
        <dbReference type="ARBA" id="ARBA00022692"/>
    </source>
</evidence>
<dbReference type="InterPro" id="IPR004843">
    <property type="entry name" value="Calcineurin-like_PHP"/>
</dbReference>
<evidence type="ECO:0000256" key="4">
    <source>
        <dbReference type="ARBA" id="ARBA00023136"/>
    </source>
</evidence>